<dbReference type="Pfam" id="PF00069">
    <property type="entry name" value="Pkinase"/>
    <property type="match status" value="1"/>
</dbReference>
<reference evidence="15" key="1">
    <citation type="submission" date="2021-02" db="EMBL/GenBank/DDBJ databases">
        <authorList>
            <person name="Nowell W R."/>
        </authorList>
    </citation>
    <scope>NUCLEOTIDE SEQUENCE</scope>
</reference>
<evidence type="ECO:0000256" key="2">
    <source>
        <dbReference type="ARBA" id="ARBA00006485"/>
    </source>
</evidence>
<keyword evidence="6" id="KW-0418">Kinase</keyword>
<evidence type="ECO:0000256" key="9">
    <source>
        <dbReference type="ARBA" id="ARBA00047811"/>
    </source>
</evidence>
<feature type="binding site" evidence="11">
    <location>
        <position position="50"/>
    </location>
    <ligand>
        <name>ATP</name>
        <dbReference type="ChEBI" id="CHEBI:30616"/>
    </ligand>
</feature>
<dbReference type="Gene3D" id="1.10.510.10">
    <property type="entry name" value="Transferase(Phosphotransferase) domain 1"/>
    <property type="match status" value="1"/>
</dbReference>
<dbReference type="AlphaFoldDB" id="A0A814L8H7"/>
<evidence type="ECO:0000313" key="17">
    <source>
        <dbReference type="EMBL" id="CAF3828414.1"/>
    </source>
</evidence>
<evidence type="ECO:0000256" key="4">
    <source>
        <dbReference type="ARBA" id="ARBA00022679"/>
    </source>
</evidence>
<dbReference type="SUPFAM" id="SSF56112">
    <property type="entry name" value="Protein kinase-like (PK-like)"/>
    <property type="match status" value="1"/>
</dbReference>
<evidence type="ECO:0000256" key="11">
    <source>
        <dbReference type="PROSITE-ProRule" id="PRU10141"/>
    </source>
</evidence>
<evidence type="ECO:0000256" key="1">
    <source>
        <dbReference type="ARBA" id="ARBA00004123"/>
    </source>
</evidence>
<feature type="domain" description="Protein kinase" evidence="14">
    <location>
        <begin position="21"/>
        <end position="316"/>
    </location>
</feature>
<evidence type="ECO:0000256" key="10">
    <source>
        <dbReference type="ARBA" id="ARBA00048367"/>
    </source>
</evidence>
<dbReference type="InterPro" id="IPR011009">
    <property type="entry name" value="Kinase-like_dom_sf"/>
</dbReference>
<comment type="catalytic activity">
    <reaction evidence="10">
        <text>L-seryl-[protein] + ATP = O-phospho-L-seryl-[protein] + ADP + H(+)</text>
        <dbReference type="Rhea" id="RHEA:17989"/>
        <dbReference type="Rhea" id="RHEA-COMP:9863"/>
        <dbReference type="Rhea" id="RHEA-COMP:11604"/>
        <dbReference type="ChEBI" id="CHEBI:15378"/>
        <dbReference type="ChEBI" id="CHEBI:29999"/>
        <dbReference type="ChEBI" id="CHEBI:30616"/>
        <dbReference type="ChEBI" id="CHEBI:83421"/>
        <dbReference type="ChEBI" id="CHEBI:456216"/>
        <dbReference type="EC" id="2.7.11.22"/>
    </reaction>
</comment>
<dbReference type="EMBL" id="CAJOBC010004455">
    <property type="protein sequence ID" value="CAF3828414.1"/>
    <property type="molecule type" value="Genomic_DNA"/>
</dbReference>
<dbReference type="InterPro" id="IPR017441">
    <property type="entry name" value="Protein_kinase_ATP_BS"/>
</dbReference>
<evidence type="ECO:0000313" key="18">
    <source>
        <dbReference type="EMBL" id="CAF4030483.1"/>
    </source>
</evidence>
<dbReference type="FunFam" id="3.30.200.20:FF:000124">
    <property type="entry name" value="Cyclin-dependent kinase 4"/>
    <property type="match status" value="1"/>
</dbReference>
<dbReference type="GO" id="GO:0005634">
    <property type="term" value="C:nucleus"/>
    <property type="evidence" value="ECO:0007669"/>
    <property type="project" value="UniProtKB-SubCell"/>
</dbReference>
<dbReference type="InterPro" id="IPR000719">
    <property type="entry name" value="Prot_kinase_dom"/>
</dbReference>
<keyword evidence="19" id="KW-1185">Reference proteome</keyword>
<evidence type="ECO:0000313" key="15">
    <source>
        <dbReference type="EMBL" id="CAF1059943.1"/>
    </source>
</evidence>
<keyword evidence="5 11" id="KW-0547">Nucleotide-binding</keyword>
<dbReference type="GO" id="GO:0005524">
    <property type="term" value="F:ATP binding"/>
    <property type="evidence" value="ECO:0007669"/>
    <property type="project" value="UniProtKB-UniRule"/>
</dbReference>
<dbReference type="EMBL" id="CAJNOK010015286">
    <property type="protein sequence ID" value="CAF1222394.1"/>
    <property type="molecule type" value="Genomic_DNA"/>
</dbReference>
<sequence length="366" mass="42426">MAALRPEHPPEFPYIGDISQYERIDKIGQGTFGEVFKARCKKTNDLVAMKLILMDQEKEGFPITALREIKILQELRHDNIVRLIEVCRSPMHDKTMRSKFFFIFEFCDHDLAGILRNIQIQFTLGHIKSILQQLLDGLYYIHKNHIIHRDIKSANILLTRNGVLKLADFGLAKVIAPPKPNQQNRYTCRVVTLWYRPPELLLGERDYGPAIDMWGVGCIMAEMWIRSPIMQGNSEQHQLELISHLCGSIEPSVWPGVQSLPYFTKLNLPKGEKRKVRERMQRCIQEPLALDLIEKLLTLDPKQRIDADAAVSSDFFYSEPPLMELKTLLSKYPSMFELKEVSRNIHNQRMKPQRPNVPNLPSEPIY</sequence>
<accession>A0A814L8H7</accession>
<evidence type="ECO:0000256" key="8">
    <source>
        <dbReference type="ARBA" id="ARBA00023242"/>
    </source>
</evidence>
<dbReference type="OrthoDB" id="204883at2759"/>
<evidence type="ECO:0000256" key="12">
    <source>
        <dbReference type="RuleBase" id="RU000304"/>
    </source>
</evidence>
<dbReference type="Proteomes" id="UP000682733">
    <property type="component" value="Unassembled WGS sequence"/>
</dbReference>
<evidence type="ECO:0000313" key="19">
    <source>
        <dbReference type="Proteomes" id="UP000663829"/>
    </source>
</evidence>
<dbReference type="Proteomes" id="UP000663829">
    <property type="component" value="Unassembled WGS sequence"/>
</dbReference>
<dbReference type="EMBL" id="CAJNOQ010004455">
    <property type="protein sequence ID" value="CAF1059943.1"/>
    <property type="molecule type" value="Genomic_DNA"/>
</dbReference>
<keyword evidence="4" id="KW-0808">Transferase</keyword>
<dbReference type="PANTHER" id="PTHR24056">
    <property type="entry name" value="CELL DIVISION PROTEIN KINASE"/>
    <property type="match status" value="1"/>
</dbReference>
<dbReference type="SMART" id="SM00220">
    <property type="entry name" value="S_TKc"/>
    <property type="match status" value="1"/>
</dbReference>
<dbReference type="FunFam" id="1.10.510.10:FF:000203">
    <property type="entry name" value="Cyclin-dependent kinase 9"/>
    <property type="match status" value="1"/>
</dbReference>
<evidence type="ECO:0000256" key="7">
    <source>
        <dbReference type="ARBA" id="ARBA00022840"/>
    </source>
</evidence>
<organism evidence="15 19">
    <name type="scientific">Didymodactylos carnosus</name>
    <dbReference type="NCBI Taxonomy" id="1234261"/>
    <lineage>
        <taxon>Eukaryota</taxon>
        <taxon>Metazoa</taxon>
        <taxon>Spiralia</taxon>
        <taxon>Gnathifera</taxon>
        <taxon>Rotifera</taxon>
        <taxon>Eurotatoria</taxon>
        <taxon>Bdelloidea</taxon>
        <taxon>Philodinida</taxon>
        <taxon>Philodinidae</taxon>
        <taxon>Didymodactylos</taxon>
    </lineage>
</organism>
<feature type="region of interest" description="Disordered" evidence="13">
    <location>
        <begin position="346"/>
        <end position="366"/>
    </location>
</feature>
<keyword evidence="8" id="KW-0539">Nucleus</keyword>
<keyword evidence="3 12" id="KW-0723">Serine/threonine-protein kinase</keyword>
<dbReference type="GO" id="GO:0008353">
    <property type="term" value="F:RNA polymerase II CTD heptapeptide repeat kinase activity"/>
    <property type="evidence" value="ECO:0007669"/>
    <property type="project" value="TreeGrafter"/>
</dbReference>
<protein>
    <recommendedName>
        <fullName evidence="14">Protein kinase domain-containing protein</fullName>
    </recommendedName>
</protein>
<dbReference type="Gene3D" id="3.30.200.20">
    <property type="entry name" value="Phosphorylase Kinase, domain 1"/>
    <property type="match status" value="1"/>
</dbReference>
<evidence type="ECO:0000256" key="13">
    <source>
        <dbReference type="SAM" id="MobiDB-lite"/>
    </source>
</evidence>
<dbReference type="PROSITE" id="PS00108">
    <property type="entry name" value="PROTEIN_KINASE_ST"/>
    <property type="match status" value="1"/>
</dbReference>
<evidence type="ECO:0000256" key="3">
    <source>
        <dbReference type="ARBA" id="ARBA00022527"/>
    </source>
</evidence>
<gene>
    <name evidence="15" type="ORF">GPM918_LOCUS16725</name>
    <name evidence="16" type="ORF">OVA965_LOCUS24981</name>
    <name evidence="17" type="ORF">SRO942_LOCUS16724</name>
    <name evidence="18" type="ORF">TMI583_LOCUS25706</name>
</gene>
<dbReference type="PROSITE" id="PS50011">
    <property type="entry name" value="PROTEIN_KINASE_DOM"/>
    <property type="match status" value="1"/>
</dbReference>
<evidence type="ECO:0000256" key="5">
    <source>
        <dbReference type="ARBA" id="ARBA00022741"/>
    </source>
</evidence>
<dbReference type="EMBL" id="CAJOBA010036827">
    <property type="protein sequence ID" value="CAF4030483.1"/>
    <property type="molecule type" value="Genomic_DNA"/>
</dbReference>
<name>A0A814L8H7_9BILA</name>
<dbReference type="InterPro" id="IPR050108">
    <property type="entry name" value="CDK"/>
</dbReference>
<dbReference type="PANTHER" id="PTHR24056:SF233">
    <property type="entry name" value="CYCLIN-DEPENDENT KINASE 9"/>
    <property type="match status" value="1"/>
</dbReference>
<comment type="catalytic activity">
    <reaction evidence="9">
        <text>L-threonyl-[protein] + ATP = O-phospho-L-threonyl-[protein] + ADP + H(+)</text>
        <dbReference type="Rhea" id="RHEA:46608"/>
        <dbReference type="Rhea" id="RHEA-COMP:11060"/>
        <dbReference type="Rhea" id="RHEA-COMP:11605"/>
        <dbReference type="ChEBI" id="CHEBI:15378"/>
        <dbReference type="ChEBI" id="CHEBI:30013"/>
        <dbReference type="ChEBI" id="CHEBI:30616"/>
        <dbReference type="ChEBI" id="CHEBI:61977"/>
        <dbReference type="ChEBI" id="CHEBI:456216"/>
        <dbReference type="EC" id="2.7.11.22"/>
    </reaction>
</comment>
<comment type="similarity">
    <text evidence="2">Belongs to the protein kinase superfamily. CMGC Ser/Thr protein kinase family. CDC2/CDKX subfamily.</text>
</comment>
<comment type="subcellular location">
    <subcellularLocation>
        <location evidence="1">Nucleus</location>
    </subcellularLocation>
</comment>
<dbReference type="InterPro" id="IPR008271">
    <property type="entry name" value="Ser/Thr_kinase_AS"/>
</dbReference>
<dbReference type="Proteomes" id="UP000677228">
    <property type="component" value="Unassembled WGS sequence"/>
</dbReference>
<dbReference type="GO" id="GO:0004693">
    <property type="term" value="F:cyclin-dependent protein serine/threonine kinase activity"/>
    <property type="evidence" value="ECO:0007669"/>
    <property type="project" value="UniProtKB-EC"/>
</dbReference>
<evidence type="ECO:0000313" key="16">
    <source>
        <dbReference type="EMBL" id="CAF1222394.1"/>
    </source>
</evidence>
<evidence type="ECO:0000259" key="14">
    <source>
        <dbReference type="PROSITE" id="PS50011"/>
    </source>
</evidence>
<dbReference type="Proteomes" id="UP000681722">
    <property type="component" value="Unassembled WGS sequence"/>
</dbReference>
<evidence type="ECO:0000256" key="6">
    <source>
        <dbReference type="ARBA" id="ARBA00022777"/>
    </source>
</evidence>
<dbReference type="PROSITE" id="PS00107">
    <property type="entry name" value="PROTEIN_KINASE_ATP"/>
    <property type="match status" value="1"/>
</dbReference>
<proteinExistence type="inferred from homology"/>
<keyword evidence="7 11" id="KW-0067">ATP-binding</keyword>
<comment type="caution">
    <text evidence="15">The sequence shown here is derived from an EMBL/GenBank/DDBJ whole genome shotgun (WGS) entry which is preliminary data.</text>
</comment>